<dbReference type="Proteomes" id="UP001183629">
    <property type="component" value="Unassembled WGS sequence"/>
</dbReference>
<name>A0AAE3ZVX3_9ACTN</name>
<dbReference type="InterPro" id="IPR015942">
    <property type="entry name" value="Asp/Glu/hydantoin_racemase"/>
</dbReference>
<dbReference type="GO" id="GO:0047689">
    <property type="term" value="F:aspartate racemase activity"/>
    <property type="evidence" value="ECO:0007669"/>
    <property type="project" value="UniProtKB-EC"/>
</dbReference>
<dbReference type="AlphaFoldDB" id="A0AAE3ZVX3"/>
<comment type="caution">
    <text evidence="3">The sequence shown here is derived from an EMBL/GenBank/DDBJ whole genome shotgun (WGS) entry which is preliminary data.</text>
</comment>
<proteinExistence type="inferred from homology"/>
<dbReference type="InterPro" id="IPR001920">
    <property type="entry name" value="Asp/Glu_race"/>
</dbReference>
<dbReference type="InterPro" id="IPR004380">
    <property type="entry name" value="Asp_race"/>
</dbReference>
<gene>
    <name evidence="3" type="ORF">J2S44_007299</name>
</gene>
<dbReference type="NCBIfam" id="TIGR00035">
    <property type="entry name" value="asp_race"/>
    <property type="match status" value="1"/>
</dbReference>
<dbReference type="PANTHER" id="PTHR21198">
    <property type="entry name" value="GLUTAMATE RACEMASE"/>
    <property type="match status" value="1"/>
</dbReference>
<organism evidence="3 4">
    <name type="scientific">Catenuloplanes niger</name>
    <dbReference type="NCBI Taxonomy" id="587534"/>
    <lineage>
        <taxon>Bacteria</taxon>
        <taxon>Bacillati</taxon>
        <taxon>Actinomycetota</taxon>
        <taxon>Actinomycetes</taxon>
        <taxon>Micromonosporales</taxon>
        <taxon>Micromonosporaceae</taxon>
        <taxon>Catenuloplanes</taxon>
    </lineage>
</organism>
<comment type="similarity">
    <text evidence="1">Belongs to the aspartate/glutamate racemases family.</text>
</comment>
<evidence type="ECO:0000313" key="4">
    <source>
        <dbReference type="Proteomes" id="UP001183629"/>
    </source>
</evidence>
<dbReference type="Pfam" id="PF01177">
    <property type="entry name" value="Asp_Glu_race"/>
    <property type="match status" value="1"/>
</dbReference>
<evidence type="ECO:0000256" key="2">
    <source>
        <dbReference type="ARBA" id="ARBA00023235"/>
    </source>
</evidence>
<dbReference type="SUPFAM" id="SSF53681">
    <property type="entry name" value="Aspartate/glutamate racemase"/>
    <property type="match status" value="2"/>
</dbReference>
<keyword evidence="4" id="KW-1185">Reference proteome</keyword>
<dbReference type="EC" id="5.1.1.13" evidence="3"/>
<evidence type="ECO:0000256" key="1">
    <source>
        <dbReference type="ARBA" id="ARBA00007847"/>
    </source>
</evidence>
<dbReference type="Gene3D" id="3.40.50.1860">
    <property type="match status" value="2"/>
</dbReference>
<keyword evidence="2 3" id="KW-0413">Isomerase</keyword>
<dbReference type="EMBL" id="JAVDYC010000001">
    <property type="protein sequence ID" value="MDR7327049.1"/>
    <property type="molecule type" value="Genomic_DNA"/>
</dbReference>
<reference evidence="3 4" key="1">
    <citation type="submission" date="2023-07" db="EMBL/GenBank/DDBJ databases">
        <title>Sequencing the genomes of 1000 actinobacteria strains.</title>
        <authorList>
            <person name="Klenk H.-P."/>
        </authorList>
    </citation>
    <scope>NUCLEOTIDE SEQUENCE [LARGE SCALE GENOMIC DNA]</scope>
    <source>
        <strain evidence="3 4">DSM 44711</strain>
    </source>
</reference>
<sequence length="221" mass="23564">MSWQSTAEYYRLINEMTAERLGGLHSARCLLYSVDFAPIEQMQAEGRWDDAAAELARAARSLEAGGAETLVLCTNTMHKVAAEIQARVSIPLLHIADTTAAAALAAGVTTVGLLGTRFTMEQPFLADRLAAHGLRVLVPSAADQRLVHDIIYDELCLGVVRPESREAYRGVIGRLVSAGADGVIYGCTEIELLVDQSDSDVPVFATTRLHAAAAVDAALSA</sequence>
<accession>A0AAE3ZVX3</accession>
<dbReference type="PANTHER" id="PTHR21198:SF7">
    <property type="entry name" value="ASPARTATE-GLUTAMATE RACEMASE FAMILY"/>
    <property type="match status" value="1"/>
</dbReference>
<protein>
    <submittedName>
        <fullName evidence="3">Aspartate racemase</fullName>
        <ecNumber evidence="3">5.1.1.13</ecNumber>
    </submittedName>
</protein>
<evidence type="ECO:0000313" key="3">
    <source>
        <dbReference type="EMBL" id="MDR7327049.1"/>
    </source>
</evidence>